<dbReference type="RefSeq" id="WP_104837353.1">
    <property type="nucleotide sequence ID" value="NZ_CP026606.1"/>
</dbReference>
<dbReference type="Proteomes" id="UP000239462">
    <property type="component" value="Chromosome"/>
</dbReference>
<dbReference type="PANTHER" id="PTHR43252:SF7">
    <property type="entry name" value="TRANSCRIPTIONAL REGULATOR YQJI"/>
    <property type="match status" value="1"/>
</dbReference>
<dbReference type="EMBL" id="CP026606">
    <property type="protein sequence ID" value="AVB75694.1"/>
    <property type="molecule type" value="Genomic_DNA"/>
</dbReference>
<dbReference type="Pfam" id="PF03551">
    <property type="entry name" value="PadR"/>
    <property type="match status" value="1"/>
</dbReference>
<dbReference type="Gene3D" id="1.10.10.10">
    <property type="entry name" value="Winged helix-like DNA-binding domain superfamily/Winged helix DNA-binding domain"/>
    <property type="match status" value="1"/>
</dbReference>
<feature type="domain" description="Transcription regulator PadR N-terminal" evidence="1">
    <location>
        <begin position="14"/>
        <end position="87"/>
    </location>
</feature>
<reference evidence="3 5" key="3">
    <citation type="submission" date="2020-07" db="EMBL/GenBank/DDBJ databases">
        <title>Genomic Encyclopedia of Type Strains, Phase IV (KMG-V): Genome sequencing to study the core and pangenomes of soil and plant-associated prokaryotes.</title>
        <authorList>
            <person name="Whitman W."/>
        </authorList>
    </citation>
    <scope>NUCLEOTIDE SEQUENCE [LARGE SCALE GENOMIC DNA]</scope>
    <source>
        <strain evidence="3 5">C13</strain>
    </source>
</reference>
<dbReference type="Proteomes" id="UP000567099">
    <property type="component" value="Unassembled WGS sequence"/>
</dbReference>
<gene>
    <name evidence="3" type="ORF">HNP94_001110</name>
    <name evidence="2" type="ORF">MMJJ_02770</name>
</gene>
<evidence type="ECO:0000313" key="2">
    <source>
        <dbReference type="EMBL" id="AVB75694.1"/>
    </source>
</evidence>
<dbReference type="KEGG" id="mmad:MMJJ_02770"/>
<evidence type="ECO:0000313" key="5">
    <source>
        <dbReference type="Proteomes" id="UP000567099"/>
    </source>
</evidence>
<dbReference type="InterPro" id="IPR005149">
    <property type="entry name" value="Tscrpt_reg_PadR_N"/>
</dbReference>
<proteinExistence type="predicted"/>
<sequence>MDEKIEISNVESAVLGLLLEKPMYGYEIEKIIEERKMRQWTEIAFSSIYYVLKKLEEKQIVESETENKCGRARKIYFATDLGKKIMRKKVKELISNYEKTISGFDLGMSNLDILSKEEALECFENYIKSVEHVINRIYEVNSTVKKYNRPDHVLALSNRLLAHLNTEKEFIQEFKEKFKENEN</sequence>
<evidence type="ECO:0000313" key="4">
    <source>
        <dbReference type="Proteomes" id="UP000239462"/>
    </source>
</evidence>
<dbReference type="InterPro" id="IPR036390">
    <property type="entry name" value="WH_DNA-bd_sf"/>
</dbReference>
<dbReference type="InterPro" id="IPR036388">
    <property type="entry name" value="WH-like_DNA-bd_sf"/>
</dbReference>
<dbReference type="SUPFAM" id="SSF46785">
    <property type="entry name" value="Winged helix' DNA-binding domain"/>
    <property type="match status" value="1"/>
</dbReference>
<reference evidence="2" key="2">
    <citation type="submission" date="2018-02" db="EMBL/GenBank/DDBJ databases">
        <title>Complete genome sequence of the Methanococcus maripaludis type strain JJ (DSM 2067), a model for selenoprotein synthesis in Archaea.</title>
        <authorList>
            <person name="Poehlein A."/>
            <person name="Heym D."/>
            <person name="Quitzke V."/>
            <person name="Fersch J."/>
            <person name="Daniel R."/>
            <person name="Rother M."/>
        </authorList>
    </citation>
    <scope>NUCLEOTIDE SEQUENCE [LARGE SCALE GENOMIC DNA]</scope>
    <source>
        <strain evidence="2">DSM 2067</strain>
    </source>
</reference>
<dbReference type="AlphaFoldDB" id="A0A2L1C8M6"/>
<dbReference type="EMBL" id="JACDUO010000001">
    <property type="protein sequence ID" value="MBA2864110.1"/>
    <property type="molecule type" value="Genomic_DNA"/>
</dbReference>
<organism evidence="2 4">
    <name type="scientific">Methanococcus maripaludis</name>
    <name type="common">Methanococcus deltae</name>
    <dbReference type="NCBI Taxonomy" id="39152"/>
    <lineage>
        <taxon>Archaea</taxon>
        <taxon>Methanobacteriati</taxon>
        <taxon>Methanobacteriota</taxon>
        <taxon>Methanomada group</taxon>
        <taxon>Methanococci</taxon>
        <taxon>Methanococcales</taxon>
        <taxon>Methanococcaceae</taxon>
        <taxon>Methanococcus</taxon>
    </lineage>
</organism>
<keyword evidence="3" id="KW-0238">DNA-binding</keyword>
<protein>
    <submittedName>
        <fullName evidence="3">DNA-binding PadR family transcriptional regulator</fullName>
    </submittedName>
    <submittedName>
        <fullName evidence="2">Lineage-specific thermal regulator protein</fullName>
    </submittedName>
</protein>
<dbReference type="GO" id="GO:0003677">
    <property type="term" value="F:DNA binding"/>
    <property type="evidence" value="ECO:0007669"/>
    <property type="project" value="UniProtKB-KW"/>
</dbReference>
<name>A0A2L1C8M6_METMI</name>
<dbReference type="GeneID" id="36101372"/>
<evidence type="ECO:0000259" key="1">
    <source>
        <dbReference type="Pfam" id="PF03551"/>
    </source>
</evidence>
<reference evidence="4" key="1">
    <citation type="journal article" date="2018" name="Genome Announc.">
        <title>Complete Genome Sequence of the Methanococcus maripaludis Type Strain JJ (DSM 2067), a Model for Selenoprotein Synthesis in Archaea.</title>
        <authorList>
            <person name="Poehlein A."/>
            <person name="Heym D."/>
            <person name="Quitzke V."/>
            <person name="Fersch J."/>
            <person name="Daniel R."/>
            <person name="Rother M."/>
        </authorList>
    </citation>
    <scope>NUCLEOTIDE SEQUENCE [LARGE SCALE GENOMIC DNA]</scope>
    <source>
        <strain evidence="4">DSM 2067</strain>
    </source>
</reference>
<accession>A0A2L1C8M6</accession>
<evidence type="ECO:0000313" key="3">
    <source>
        <dbReference type="EMBL" id="MBA2864110.1"/>
    </source>
</evidence>
<dbReference type="PANTHER" id="PTHR43252">
    <property type="entry name" value="TRANSCRIPTIONAL REGULATOR YQJI"/>
    <property type="match status" value="1"/>
</dbReference>